<dbReference type="AlphaFoldDB" id="A0A9N8VJ82"/>
<protein>
    <submittedName>
        <fullName evidence="2">2888_t:CDS:1</fullName>
    </submittedName>
</protein>
<evidence type="ECO:0000256" key="1">
    <source>
        <dbReference type="SAM" id="MobiDB-lite"/>
    </source>
</evidence>
<reference evidence="2" key="1">
    <citation type="submission" date="2021-06" db="EMBL/GenBank/DDBJ databases">
        <authorList>
            <person name="Kallberg Y."/>
            <person name="Tangrot J."/>
            <person name="Rosling A."/>
        </authorList>
    </citation>
    <scope>NUCLEOTIDE SEQUENCE</scope>
    <source>
        <strain evidence="2">AZ414A</strain>
    </source>
</reference>
<dbReference type="Proteomes" id="UP000789706">
    <property type="component" value="Unassembled WGS sequence"/>
</dbReference>
<proteinExistence type="predicted"/>
<name>A0A9N8VJ82_9GLOM</name>
<accession>A0A9N8VJ82</accession>
<keyword evidence="3" id="KW-1185">Reference proteome</keyword>
<gene>
    <name evidence="2" type="ORF">DEBURN_LOCUS2216</name>
</gene>
<evidence type="ECO:0000313" key="2">
    <source>
        <dbReference type="EMBL" id="CAG8452357.1"/>
    </source>
</evidence>
<sequence length="232" mass="26803">MYFPTETNKELSVRLTEIELKPSKVCLQKVLDLDKRNEVHSNKGCYSREASSYKLNRITGNSYNSSYSSYTSSLCTSLRNKHKRKSKRNEKLEEWVRTHENSKVPKLTELCYRTYLNHNKELLTSKYVTKSKYLTEVVRSTLLELNKRVCAICNCLHTEAAATLLHFTWVCLVPDVPLRYDFCSVQCARQFGKELAREKAIEDGKRQHRRERFGLGNNGGGQDSSFTTTNPS</sequence>
<dbReference type="OrthoDB" id="2367087at2759"/>
<dbReference type="EMBL" id="CAJVPK010000116">
    <property type="protein sequence ID" value="CAG8452357.1"/>
    <property type="molecule type" value="Genomic_DNA"/>
</dbReference>
<evidence type="ECO:0000313" key="3">
    <source>
        <dbReference type="Proteomes" id="UP000789706"/>
    </source>
</evidence>
<feature type="compositionally biased region" description="Polar residues" evidence="1">
    <location>
        <begin position="223"/>
        <end position="232"/>
    </location>
</feature>
<feature type="region of interest" description="Disordered" evidence="1">
    <location>
        <begin position="202"/>
        <end position="232"/>
    </location>
</feature>
<organism evidence="2 3">
    <name type="scientific">Diversispora eburnea</name>
    <dbReference type="NCBI Taxonomy" id="1213867"/>
    <lineage>
        <taxon>Eukaryota</taxon>
        <taxon>Fungi</taxon>
        <taxon>Fungi incertae sedis</taxon>
        <taxon>Mucoromycota</taxon>
        <taxon>Glomeromycotina</taxon>
        <taxon>Glomeromycetes</taxon>
        <taxon>Diversisporales</taxon>
        <taxon>Diversisporaceae</taxon>
        <taxon>Diversispora</taxon>
    </lineage>
</organism>
<comment type="caution">
    <text evidence="2">The sequence shown here is derived from an EMBL/GenBank/DDBJ whole genome shotgun (WGS) entry which is preliminary data.</text>
</comment>